<dbReference type="AlphaFoldDB" id="A0AAV1QZX0"/>
<dbReference type="Proteomes" id="UP001314170">
    <property type="component" value="Unassembled WGS sequence"/>
</dbReference>
<protein>
    <submittedName>
        <fullName evidence="1">Uncharacterized protein</fullName>
    </submittedName>
</protein>
<comment type="caution">
    <text evidence="1">The sequence shown here is derived from an EMBL/GenBank/DDBJ whole genome shotgun (WGS) entry which is preliminary data.</text>
</comment>
<gene>
    <name evidence="1" type="ORF">DCAF_LOCUS3517</name>
</gene>
<keyword evidence="2" id="KW-1185">Reference proteome</keyword>
<sequence>MGNRKSSVGIPALTFNLCRDASFLNQNIGNETDCKTSIARLRTSSMPVLPVRSKSAVFNHEIITVEFGEMGSRVLLLKIYGQNFVACNFCYKLATTLNQVMLAEFYFVLGQIMPNSDLRHRQLSQFAVIAE</sequence>
<proteinExistence type="predicted"/>
<reference evidence="1 2" key="1">
    <citation type="submission" date="2024-01" db="EMBL/GenBank/DDBJ databases">
        <authorList>
            <person name="Waweru B."/>
        </authorList>
    </citation>
    <scope>NUCLEOTIDE SEQUENCE [LARGE SCALE GENOMIC DNA]</scope>
</reference>
<evidence type="ECO:0000313" key="1">
    <source>
        <dbReference type="EMBL" id="CAK7325825.1"/>
    </source>
</evidence>
<dbReference type="EMBL" id="CAWUPB010000850">
    <property type="protein sequence ID" value="CAK7325825.1"/>
    <property type="molecule type" value="Genomic_DNA"/>
</dbReference>
<evidence type="ECO:0000313" key="2">
    <source>
        <dbReference type="Proteomes" id="UP001314170"/>
    </source>
</evidence>
<organism evidence="1 2">
    <name type="scientific">Dovyalis caffra</name>
    <dbReference type="NCBI Taxonomy" id="77055"/>
    <lineage>
        <taxon>Eukaryota</taxon>
        <taxon>Viridiplantae</taxon>
        <taxon>Streptophyta</taxon>
        <taxon>Embryophyta</taxon>
        <taxon>Tracheophyta</taxon>
        <taxon>Spermatophyta</taxon>
        <taxon>Magnoliopsida</taxon>
        <taxon>eudicotyledons</taxon>
        <taxon>Gunneridae</taxon>
        <taxon>Pentapetalae</taxon>
        <taxon>rosids</taxon>
        <taxon>fabids</taxon>
        <taxon>Malpighiales</taxon>
        <taxon>Salicaceae</taxon>
        <taxon>Flacourtieae</taxon>
        <taxon>Dovyalis</taxon>
    </lineage>
</organism>
<name>A0AAV1QZX0_9ROSI</name>
<accession>A0AAV1QZX0</accession>